<dbReference type="AlphaFoldDB" id="A0A1J5Q851"/>
<organism evidence="1">
    <name type="scientific">mine drainage metagenome</name>
    <dbReference type="NCBI Taxonomy" id="410659"/>
    <lineage>
        <taxon>unclassified sequences</taxon>
        <taxon>metagenomes</taxon>
        <taxon>ecological metagenomes</taxon>
    </lineage>
</organism>
<name>A0A1J5Q851_9ZZZZ</name>
<dbReference type="EMBL" id="MLJW01001977">
    <property type="protein sequence ID" value="OIQ76060.1"/>
    <property type="molecule type" value="Genomic_DNA"/>
</dbReference>
<gene>
    <name evidence="1" type="ORF">GALL_422620</name>
</gene>
<dbReference type="InterPro" id="IPR008930">
    <property type="entry name" value="Terpenoid_cyclase/PrenylTrfase"/>
</dbReference>
<reference evidence="1" key="1">
    <citation type="submission" date="2016-10" db="EMBL/GenBank/DDBJ databases">
        <title>Sequence of Gallionella enrichment culture.</title>
        <authorList>
            <person name="Poehlein A."/>
            <person name="Muehling M."/>
            <person name="Daniel R."/>
        </authorList>
    </citation>
    <scope>NUCLEOTIDE SEQUENCE</scope>
</reference>
<sequence>MTGQRDPHTQVHDKKPAGMLGDRLRLMFDWFKGMVDESTGRLLYLYDPENDVTIGDGELIRDIAAIWDVEVLSAFLGRDDLRPLIRRSLGYFRRLIVERDGYTIVASRGKQSSIAHSAFLALALSRSEFPDKIQRLAPLIDGILRQQRKDGSDKIFFDAEPDSGEELYPAEAMLSLLEAYRLTRDARYLDSVERSFAHYKRAYYDRGRVQPDFLVFFANWQSQAGRLLFEATTKPKVKDLVRAFLFELHDLAIESGFYDRVARQPEAQACVEVACGLEGLADAYAIAALSEDRRTGAYRRCVLTALGFLMRAQRTTGCTDRERGGFGGSLAIREQRIDVTGHVASGFIKSVENGIDAPET</sequence>
<comment type="caution">
    <text evidence="1">The sequence shown here is derived from an EMBL/GenBank/DDBJ whole genome shotgun (WGS) entry which is preliminary data.</text>
</comment>
<proteinExistence type="predicted"/>
<evidence type="ECO:0000313" key="1">
    <source>
        <dbReference type="EMBL" id="OIQ76060.1"/>
    </source>
</evidence>
<dbReference type="SUPFAM" id="SSF48239">
    <property type="entry name" value="Terpenoid cyclases/Protein prenyltransferases"/>
    <property type="match status" value="1"/>
</dbReference>
<protein>
    <submittedName>
        <fullName evidence="1">Uncharacterized protein</fullName>
    </submittedName>
</protein>
<accession>A0A1J5Q851</accession>